<evidence type="ECO:0000313" key="4">
    <source>
        <dbReference type="Proteomes" id="UP001597419"/>
    </source>
</evidence>
<sequence>MTRITRRLTPVAAVLATLLAAWFGYAWWHTGHDDGLARAQVREDALAAGRQAVTGLITLDYRQAAQGYQHWLDLSGGALHDELSQDKPGGLDRIAKAKTVTTGRVIDAAVTEVDSGAGTAKMIASVELLVRPDGGDTVTKRNRFQADLNRTPDGWRVTALGQVPVSGDAGDNTVGKP</sequence>
<evidence type="ECO:0000256" key="2">
    <source>
        <dbReference type="ARBA" id="ARBA00023136"/>
    </source>
</evidence>
<evidence type="ECO:0000256" key="1">
    <source>
        <dbReference type="ARBA" id="ARBA00004370"/>
    </source>
</evidence>
<evidence type="ECO:0008006" key="5">
    <source>
        <dbReference type="Google" id="ProtNLM"/>
    </source>
</evidence>
<comment type="subcellular location">
    <subcellularLocation>
        <location evidence="1">Membrane</location>
    </subcellularLocation>
</comment>
<evidence type="ECO:0000313" key="3">
    <source>
        <dbReference type="EMBL" id="MFD2463931.1"/>
    </source>
</evidence>
<dbReference type="EMBL" id="JBHUKU010000022">
    <property type="protein sequence ID" value="MFD2463931.1"/>
    <property type="molecule type" value="Genomic_DNA"/>
</dbReference>
<protein>
    <recommendedName>
        <fullName evidence="5">Mce-associated membrane protein</fullName>
    </recommendedName>
</protein>
<proteinExistence type="predicted"/>
<accession>A0ABW5GSP3</accession>
<dbReference type="Proteomes" id="UP001597419">
    <property type="component" value="Unassembled WGS sequence"/>
</dbReference>
<dbReference type="RefSeq" id="WP_345386148.1">
    <property type="nucleotide sequence ID" value="NZ_BAABHG010000001.1"/>
</dbReference>
<reference evidence="4" key="1">
    <citation type="journal article" date="2019" name="Int. J. Syst. Evol. Microbiol.">
        <title>The Global Catalogue of Microorganisms (GCM) 10K type strain sequencing project: providing services to taxonomists for standard genome sequencing and annotation.</title>
        <authorList>
            <consortium name="The Broad Institute Genomics Platform"/>
            <consortium name="The Broad Institute Genome Sequencing Center for Infectious Disease"/>
            <person name="Wu L."/>
            <person name="Ma J."/>
        </authorList>
    </citation>
    <scope>NUCLEOTIDE SEQUENCE [LARGE SCALE GENOMIC DNA]</scope>
    <source>
        <strain evidence="4">CGMCC 4.7643</strain>
    </source>
</reference>
<comment type="caution">
    <text evidence="3">The sequence shown here is derived from an EMBL/GenBank/DDBJ whole genome shotgun (WGS) entry which is preliminary data.</text>
</comment>
<keyword evidence="2" id="KW-0472">Membrane</keyword>
<organism evidence="3 4">
    <name type="scientific">Amycolatopsis samaneae</name>
    <dbReference type="NCBI Taxonomy" id="664691"/>
    <lineage>
        <taxon>Bacteria</taxon>
        <taxon>Bacillati</taxon>
        <taxon>Actinomycetota</taxon>
        <taxon>Actinomycetes</taxon>
        <taxon>Pseudonocardiales</taxon>
        <taxon>Pseudonocardiaceae</taxon>
        <taxon>Amycolatopsis</taxon>
    </lineage>
</organism>
<name>A0ABW5GSP3_9PSEU</name>
<keyword evidence="4" id="KW-1185">Reference proteome</keyword>
<dbReference type="PANTHER" id="PTHR37042:SF4">
    <property type="entry name" value="OUTER MEMBRANE PROTEIN RV1973"/>
    <property type="match status" value="1"/>
</dbReference>
<gene>
    <name evidence="3" type="ORF">ACFSYJ_35310</name>
</gene>
<dbReference type="PANTHER" id="PTHR37042">
    <property type="entry name" value="OUTER MEMBRANE PROTEIN RV1973"/>
    <property type="match status" value="1"/>
</dbReference>